<dbReference type="GO" id="GO:0000271">
    <property type="term" value="P:polysaccharide biosynthetic process"/>
    <property type="evidence" value="ECO:0007669"/>
    <property type="project" value="InterPro"/>
</dbReference>
<evidence type="ECO:0000313" key="8">
    <source>
        <dbReference type="EMBL" id="MBB3062461.1"/>
    </source>
</evidence>
<name>A0A7W4WDY9_9GAMM</name>
<dbReference type="PANTHER" id="PTHR38459:SF1">
    <property type="entry name" value="PROPHAGE BACTOPRENOL-LINKED GLUCOSE TRANSLOCASE HOMOLOG"/>
    <property type="match status" value="1"/>
</dbReference>
<dbReference type="InterPro" id="IPR051401">
    <property type="entry name" value="GtrA_CellWall_Glycosyl"/>
</dbReference>
<protein>
    <submittedName>
        <fullName evidence="8">Putative flippase GtrA</fullName>
    </submittedName>
</protein>
<proteinExistence type="inferred from homology"/>
<gene>
    <name evidence="8" type="ORF">FHS09_003310</name>
</gene>
<comment type="caution">
    <text evidence="8">The sequence shown here is derived from an EMBL/GenBank/DDBJ whole genome shotgun (WGS) entry which is preliminary data.</text>
</comment>
<keyword evidence="5 6" id="KW-0472">Membrane</keyword>
<dbReference type="RefSeq" id="WP_183461781.1">
    <property type="nucleotide sequence ID" value="NZ_JACHWZ010000016.1"/>
</dbReference>
<comment type="subcellular location">
    <subcellularLocation>
        <location evidence="1">Membrane</location>
        <topology evidence="1">Multi-pass membrane protein</topology>
    </subcellularLocation>
</comment>
<evidence type="ECO:0000256" key="3">
    <source>
        <dbReference type="ARBA" id="ARBA00022692"/>
    </source>
</evidence>
<feature type="domain" description="GtrA/DPMS transmembrane" evidence="7">
    <location>
        <begin position="10"/>
        <end position="123"/>
    </location>
</feature>
<comment type="similarity">
    <text evidence="2">Belongs to the GtrA family.</text>
</comment>
<dbReference type="GO" id="GO:0005886">
    <property type="term" value="C:plasma membrane"/>
    <property type="evidence" value="ECO:0007669"/>
    <property type="project" value="TreeGrafter"/>
</dbReference>
<keyword evidence="4 6" id="KW-1133">Transmembrane helix</keyword>
<sequence length="124" mass="13284">MSTLSTRPLRFLVSGGAATAVHFTGMGLLMALHADAPLATAVGALLGAAVNYGLQYHWTFVSRRAHRDTISVFLLVTAANWLLNLTLFTVLYQLAALPAPFAQSATTGALTLLNYRLYGKVVFT</sequence>
<dbReference type="EMBL" id="JACHWZ010000016">
    <property type="protein sequence ID" value="MBB3062461.1"/>
    <property type="molecule type" value="Genomic_DNA"/>
</dbReference>
<dbReference type="AlphaFoldDB" id="A0A7W4WDY9"/>
<evidence type="ECO:0000256" key="4">
    <source>
        <dbReference type="ARBA" id="ARBA00022989"/>
    </source>
</evidence>
<dbReference type="PANTHER" id="PTHR38459">
    <property type="entry name" value="PROPHAGE BACTOPRENOL-LINKED GLUCOSE TRANSLOCASE HOMOLOG"/>
    <property type="match status" value="1"/>
</dbReference>
<accession>A0A7W4WDY9</accession>
<dbReference type="Proteomes" id="UP000535937">
    <property type="component" value="Unassembled WGS sequence"/>
</dbReference>
<evidence type="ECO:0000256" key="1">
    <source>
        <dbReference type="ARBA" id="ARBA00004141"/>
    </source>
</evidence>
<evidence type="ECO:0000259" key="7">
    <source>
        <dbReference type="Pfam" id="PF04138"/>
    </source>
</evidence>
<evidence type="ECO:0000313" key="9">
    <source>
        <dbReference type="Proteomes" id="UP000535937"/>
    </source>
</evidence>
<dbReference type="InterPro" id="IPR007267">
    <property type="entry name" value="GtrA_DPMS_TM"/>
</dbReference>
<organism evidence="8 9">
    <name type="scientific">Microbulbifer rhizosphaerae</name>
    <dbReference type="NCBI Taxonomy" id="1562603"/>
    <lineage>
        <taxon>Bacteria</taxon>
        <taxon>Pseudomonadati</taxon>
        <taxon>Pseudomonadota</taxon>
        <taxon>Gammaproteobacteria</taxon>
        <taxon>Cellvibrionales</taxon>
        <taxon>Microbulbiferaceae</taxon>
        <taxon>Microbulbifer</taxon>
    </lineage>
</organism>
<feature type="transmembrane region" description="Helical" evidence="6">
    <location>
        <begin position="70"/>
        <end position="95"/>
    </location>
</feature>
<keyword evidence="9" id="KW-1185">Reference proteome</keyword>
<evidence type="ECO:0000256" key="6">
    <source>
        <dbReference type="SAM" id="Phobius"/>
    </source>
</evidence>
<evidence type="ECO:0000256" key="2">
    <source>
        <dbReference type="ARBA" id="ARBA00009399"/>
    </source>
</evidence>
<feature type="transmembrane region" description="Helical" evidence="6">
    <location>
        <begin position="12"/>
        <end position="32"/>
    </location>
</feature>
<reference evidence="8 9" key="1">
    <citation type="submission" date="2020-08" db="EMBL/GenBank/DDBJ databases">
        <title>Genomic Encyclopedia of Type Strains, Phase III (KMG-III): the genomes of soil and plant-associated and newly described type strains.</title>
        <authorList>
            <person name="Whitman W."/>
        </authorList>
    </citation>
    <scope>NUCLEOTIDE SEQUENCE [LARGE SCALE GENOMIC DNA]</scope>
    <source>
        <strain evidence="8 9">CECT 8799</strain>
    </source>
</reference>
<evidence type="ECO:0000256" key="5">
    <source>
        <dbReference type="ARBA" id="ARBA00023136"/>
    </source>
</evidence>
<keyword evidence="3 6" id="KW-0812">Transmembrane</keyword>
<feature type="transmembrane region" description="Helical" evidence="6">
    <location>
        <begin position="38"/>
        <end position="58"/>
    </location>
</feature>
<dbReference type="Pfam" id="PF04138">
    <property type="entry name" value="GtrA_DPMS_TM"/>
    <property type="match status" value="1"/>
</dbReference>